<comment type="caution">
    <text evidence="1">The sequence shown here is derived from an EMBL/GenBank/DDBJ whole genome shotgun (WGS) entry which is preliminary data.</text>
</comment>
<reference evidence="1 2" key="1">
    <citation type="submission" date="2017-05" db="EMBL/GenBank/DDBJ databases">
        <authorList>
            <person name="Varghese N."/>
            <person name="Submissions S."/>
        </authorList>
    </citation>
    <scope>NUCLEOTIDE SEQUENCE [LARGE SCALE GENOMIC DNA]</scope>
    <source>
        <strain evidence="1 2">DSM 45139</strain>
    </source>
</reference>
<name>A0ABY1N0S1_9ACTN</name>
<dbReference type="RefSeq" id="WP_154829934.1">
    <property type="nucleotide sequence ID" value="NZ_BAAAQH010000012.1"/>
</dbReference>
<sequence length="428" mass="46817">MTLLDQLPTLSKWDPGVAGESGLDPLGLAPIADRIADRMAPGFRARMNHPHFLTLSAISAVVCSAFHNATGPDGTTRPDIAAEWVLLMYVGANNRTDINGFPGRDKTWAALNSGSALTPATYLRGPRVFGFTGVYRPLAQDLRIVDTEGLPLEAAERLVLSWERDQGLDGFLDGAAQSAGGKARELLAQRVRVSLEAGQCKDYRKITGLERNVFTANSMGTHTRQVLGELISGGDHDQRRELVALVSEAVADGTGENATDHELGAWARSRAESRLRATLHAAERFEALALRADRAFRVHLSSSTAVTSSGLEASTTLRRAAEGISETCRAATDAVERIDRDGPELAERLRELTDELSSAAGPADLFNRLMVSHHRVQAARRKAPWFENVRDGWMPRGQHRADTSDSDDPRWLHPYRLTTIRDFLQSVQ</sequence>
<organism evidence="1 2">
    <name type="scientific">Dietzia kunjamensis subsp. schimae</name>
    <dbReference type="NCBI Taxonomy" id="498198"/>
    <lineage>
        <taxon>Bacteria</taxon>
        <taxon>Bacillati</taxon>
        <taxon>Actinomycetota</taxon>
        <taxon>Actinomycetes</taxon>
        <taxon>Mycobacteriales</taxon>
        <taxon>Dietziaceae</taxon>
        <taxon>Dietzia</taxon>
    </lineage>
</organism>
<dbReference type="EMBL" id="FXTG01000003">
    <property type="protein sequence ID" value="SMO67974.1"/>
    <property type="molecule type" value="Genomic_DNA"/>
</dbReference>
<proteinExistence type="predicted"/>
<gene>
    <name evidence="1" type="ORF">SAMN06265174_103315</name>
</gene>
<accession>A0ABY1N0S1</accession>
<dbReference type="Proteomes" id="UP000315460">
    <property type="component" value="Unassembled WGS sequence"/>
</dbReference>
<keyword evidence="2" id="KW-1185">Reference proteome</keyword>
<evidence type="ECO:0000313" key="2">
    <source>
        <dbReference type="Proteomes" id="UP000315460"/>
    </source>
</evidence>
<evidence type="ECO:0000313" key="1">
    <source>
        <dbReference type="EMBL" id="SMO67974.1"/>
    </source>
</evidence>
<protein>
    <submittedName>
        <fullName evidence="1">Uncharacterized protein</fullName>
    </submittedName>
</protein>